<gene>
    <name evidence="7" type="ORF">FF098_000810</name>
    <name evidence="6" type="ORF">GCM10011355_01630</name>
</gene>
<evidence type="ECO:0000256" key="3">
    <source>
        <dbReference type="ARBA" id="ARBA00023082"/>
    </source>
</evidence>
<dbReference type="GO" id="GO:0000428">
    <property type="term" value="C:DNA-directed RNA polymerase complex"/>
    <property type="evidence" value="ECO:0007669"/>
    <property type="project" value="UniProtKB-KW"/>
</dbReference>
<evidence type="ECO:0000256" key="1">
    <source>
        <dbReference type="ARBA" id="ARBA00010641"/>
    </source>
</evidence>
<feature type="domain" description="RNA polymerase sigma-70 ECF-like HTH" evidence="5">
    <location>
        <begin position="2"/>
        <end position="174"/>
    </location>
</feature>
<dbReference type="EMBL" id="BMGZ01000001">
    <property type="protein sequence ID" value="GGH92346.1"/>
    <property type="molecule type" value="Genomic_DNA"/>
</dbReference>
<dbReference type="GO" id="GO:0006352">
    <property type="term" value="P:DNA-templated transcription initiation"/>
    <property type="evidence" value="ECO:0007669"/>
    <property type="project" value="InterPro"/>
</dbReference>
<proteinExistence type="inferred from homology"/>
<dbReference type="InterPro" id="IPR053812">
    <property type="entry name" value="HTH_Sigma70_ECF-like"/>
</dbReference>
<keyword evidence="2" id="KW-0805">Transcription regulation</keyword>
<dbReference type="GO" id="GO:0016987">
    <property type="term" value="F:sigma factor activity"/>
    <property type="evidence" value="ECO:0007669"/>
    <property type="project" value="UniProtKB-KW"/>
</dbReference>
<dbReference type="EMBL" id="VCJR02000001">
    <property type="protein sequence ID" value="NHK26442.1"/>
    <property type="molecule type" value="Genomic_DNA"/>
</dbReference>
<name>A0A8J3A048_9PROT</name>
<evidence type="ECO:0000313" key="6">
    <source>
        <dbReference type="EMBL" id="GGH92346.1"/>
    </source>
</evidence>
<comment type="similarity">
    <text evidence="1">Belongs to the sigma-70 factor family. ECF subfamily.</text>
</comment>
<dbReference type="Proteomes" id="UP000621856">
    <property type="component" value="Unassembled WGS sequence"/>
</dbReference>
<sequence length="175" mass="20494">MELMRRWREGDADAAHGLIDIFHDDLRSLSSSILRHDRRNSLYADELVNEIVLKLVQQKRLRIEDRSHFMALSATMMRQILVDHARRRMAQKRHHHKVTLVTEHHAADEEAMDIEELHAALEQLAQVDADLADIVELRYFAGMTVEEIAEIRDCSPSTVKRRWRAARAWLLDRLS</sequence>
<dbReference type="InterPro" id="IPR039425">
    <property type="entry name" value="RNA_pol_sigma-70-like"/>
</dbReference>
<keyword evidence="6" id="KW-0240">DNA-directed RNA polymerase</keyword>
<dbReference type="NCBIfam" id="TIGR02999">
    <property type="entry name" value="Sig-70_X6"/>
    <property type="match status" value="1"/>
</dbReference>
<dbReference type="SUPFAM" id="SSF88659">
    <property type="entry name" value="Sigma3 and sigma4 domains of RNA polymerase sigma factors"/>
    <property type="match status" value="1"/>
</dbReference>
<dbReference type="PANTHER" id="PTHR43133:SF39">
    <property type="entry name" value="SIMILAR TO RNA POLYMERASE SIGMA-E FACTOR"/>
    <property type="match status" value="1"/>
</dbReference>
<reference evidence="7 9" key="2">
    <citation type="submission" date="2020-02" db="EMBL/GenBank/DDBJ databases">
        <title>Genome sequence of Parvularcula flava strain NH6-79.</title>
        <authorList>
            <person name="Abdul Karim M.H."/>
            <person name="Lam M.Q."/>
            <person name="Chen S.J."/>
            <person name="Yahya A."/>
            <person name="Shahir S."/>
            <person name="Shamsir M.S."/>
            <person name="Chong C.S."/>
        </authorList>
    </citation>
    <scope>NUCLEOTIDE SEQUENCE [LARGE SCALE GENOMIC DNA]</scope>
    <source>
        <strain evidence="7 9">NH6-79</strain>
    </source>
</reference>
<dbReference type="AlphaFoldDB" id="A0A8J3A048"/>
<accession>A0A8J3A048</accession>
<keyword evidence="3" id="KW-0731">Sigma factor</keyword>
<dbReference type="Gene3D" id="1.10.1740.10">
    <property type="match status" value="1"/>
</dbReference>
<keyword evidence="9" id="KW-1185">Reference proteome</keyword>
<dbReference type="Pfam" id="PF07638">
    <property type="entry name" value="Sigma70_ECF"/>
    <property type="match status" value="1"/>
</dbReference>
<dbReference type="RefSeq" id="WP_155135992.1">
    <property type="nucleotide sequence ID" value="NZ_BMGZ01000001.1"/>
</dbReference>
<evidence type="ECO:0000313" key="7">
    <source>
        <dbReference type="EMBL" id="NHK26442.1"/>
    </source>
</evidence>
<dbReference type="Gene3D" id="1.10.10.10">
    <property type="entry name" value="Winged helix-like DNA-binding domain superfamily/Winged helix DNA-binding domain"/>
    <property type="match status" value="1"/>
</dbReference>
<reference evidence="6" key="3">
    <citation type="submission" date="2020-09" db="EMBL/GenBank/DDBJ databases">
        <authorList>
            <person name="Sun Q."/>
            <person name="Zhou Y."/>
        </authorList>
    </citation>
    <scope>NUCLEOTIDE SEQUENCE</scope>
    <source>
        <strain evidence="6">CGMCC 1.14984</strain>
    </source>
</reference>
<dbReference type="Proteomes" id="UP000818603">
    <property type="component" value="Unassembled WGS sequence"/>
</dbReference>
<evidence type="ECO:0000313" key="8">
    <source>
        <dbReference type="Proteomes" id="UP000621856"/>
    </source>
</evidence>
<dbReference type="InterPro" id="IPR013325">
    <property type="entry name" value="RNA_pol_sigma_r2"/>
</dbReference>
<evidence type="ECO:0000256" key="4">
    <source>
        <dbReference type="ARBA" id="ARBA00023163"/>
    </source>
</evidence>
<dbReference type="PANTHER" id="PTHR43133">
    <property type="entry name" value="RNA POLYMERASE ECF-TYPE SIGMA FACTO"/>
    <property type="match status" value="1"/>
</dbReference>
<evidence type="ECO:0000313" key="9">
    <source>
        <dbReference type="Proteomes" id="UP000818603"/>
    </source>
</evidence>
<dbReference type="SUPFAM" id="SSF88946">
    <property type="entry name" value="Sigma2 domain of RNA polymerase sigma factors"/>
    <property type="match status" value="1"/>
</dbReference>
<reference evidence="6" key="1">
    <citation type="journal article" date="2014" name="Int. J. Syst. Evol. Microbiol.">
        <title>Complete genome sequence of Corynebacterium casei LMG S-19264T (=DSM 44701T), isolated from a smear-ripened cheese.</title>
        <authorList>
            <consortium name="US DOE Joint Genome Institute (JGI-PGF)"/>
            <person name="Walter F."/>
            <person name="Albersmeier A."/>
            <person name="Kalinowski J."/>
            <person name="Ruckert C."/>
        </authorList>
    </citation>
    <scope>NUCLEOTIDE SEQUENCE</scope>
    <source>
        <strain evidence="6">CGMCC 1.14984</strain>
    </source>
</reference>
<dbReference type="InterPro" id="IPR011517">
    <property type="entry name" value="RNA_pol_sigma70_ECF-like"/>
</dbReference>
<dbReference type="InterPro" id="IPR014284">
    <property type="entry name" value="RNA_pol_sigma-70_dom"/>
</dbReference>
<protein>
    <submittedName>
        <fullName evidence="6">DNA-directed RNA polymerase sigma-70 factor</fullName>
    </submittedName>
    <submittedName>
        <fullName evidence="7">Sigma-70 family RNA polymerase sigma factor</fullName>
    </submittedName>
</protein>
<evidence type="ECO:0000256" key="2">
    <source>
        <dbReference type="ARBA" id="ARBA00023015"/>
    </source>
</evidence>
<dbReference type="InterPro" id="IPR013324">
    <property type="entry name" value="RNA_pol_sigma_r3/r4-like"/>
</dbReference>
<dbReference type="NCBIfam" id="TIGR02937">
    <property type="entry name" value="sigma70-ECF"/>
    <property type="match status" value="1"/>
</dbReference>
<keyword evidence="4" id="KW-0804">Transcription</keyword>
<comment type="caution">
    <text evidence="6">The sequence shown here is derived from an EMBL/GenBank/DDBJ whole genome shotgun (WGS) entry which is preliminary data.</text>
</comment>
<dbReference type="InterPro" id="IPR036388">
    <property type="entry name" value="WH-like_DNA-bd_sf"/>
</dbReference>
<organism evidence="6 8">
    <name type="scientific">Aquisalinus luteolus</name>
    <dbReference type="NCBI Taxonomy" id="1566827"/>
    <lineage>
        <taxon>Bacteria</taxon>
        <taxon>Pseudomonadati</taxon>
        <taxon>Pseudomonadota</taxon>
        <taxon>Alphaproteobacteria</taxon>
        <taxon>Parvularculales</taxon>
        <taxon>Parvularculaceae</taxon>
        <taxon>Aquisalinus</taxon>
    </lineage>
</organism>
<evidence type="ECO:0000259" key="5">
    <source>
        <dbReference type="Pfam" id="PF07638"/>
    </source>
</evidence>